<feature type="transmembrane region" description="Helical" evidence="1">
    <location>
        <begin position="326"/>
        <end position="346"/>
    </location>
</feature>
<reference evidence="2 3" key="1">
    <citation type="submission" date="2019-08" db="EMBL/GenBank/DDBJ databases">
        <title>Genone of Arthrobacter echini P9.</title>
        <authorList>
            <person name="Bowman J.P."/>
        </authorList>
    </citation>
    <scope>NUCLEOTIDE SEQUENCE [LARGE SCALE GENOMIC DNA]</scope>
    <source>
        <strain evidence="2 3">P9</strain>
    </source>
</reference>
<feature type="transmembrane region" description="Helical" evidence="1">
    <location>
        <begin position="63"/>
        <end position="83"/>
    </location>
</feature>
<comment type="caution">
    <text evidence="2">The sequence shown here is derived from an EMBL/GenBank/DDBJ whole genome shotgun (WGS) entry which is preliminary data.</text>
</comment>
<sequence>MPFPDLLQSALPILFMMVAFFLPGFVTLLPLRPGWPAALALGPAVTLLVLTAASLLFDLLHIPWTLWAVAIVLLLPPVAVQLLPRRFTFDVPLVPAPGPLRAAALGAGLFMGGALISRALVEGMGTLGTASHGWDPIFHVNVLTWIQESGRATPWDVNPIFGTGRGTYYPAGWHEVVSLYPGGVVEAANASSIVIGGLIWPLGLVFLAAVLLPRLPAVWATTPVLAASFVSFPASQLLRSGQWPNGLATALVPAALALLLLLVGKARTPRLQDRVLLFVLALAVLAGCVAAHPSAAFGLGAAALPFLIARAAPALVAGFRRHRRATLVIAAAATTLAVVAVVGLMTSRLLVGVMNYPRATRAILPDALALALFDLPVFPALRPPTIDDVNLVGVLVIAGVILTLIRREARPLAASWLIFVALYVLAAGPENPLRFLTGFWYKDTQRLAPFIAMTGTILAAFALVTIVRGLVRVLADLIRPQLRLTNRGVRVTAAGTTVLLLAAAYAGSAGFRLAERTSVAAHNYVTSPTPGVGVLSQGEQDFIRRAGELIPQDAVVLGDPFNGETFFYTLTQHRVVYTQLGSPSPTAAHRLLRSDFNRLGTDPTVCAALTEVGATHFYQDAPGLSHGSAGLDSWPGFYGVDTARGLTPVLVDGSRALYKITGCP</sequence>
<keyword evidence="1" id="KW-1133">Transmembrane helix</keyword>
<dbReference type="EMBL" id="VSLD01000006">
    <property type="protein sequence ID" value="TYC97931.1"/>
    <property type="molecule type" value="Genomic_DNA"/>
</dbReference>
<dbReference type="AlphaFoldDB" id="A0A5D0XQ25"/>
<accession>A0A5D0XQ25</accession>
<feature type="transmembrane region" description="Helical" evidence="1">
    <location>
        <begin position="491"/>
        <end position="511"/>
    </location>
</feature>
<feature type="transmembrane region" description="Helical" evidence="1">
    <location>
        <begin position="389"/>
        <end position="405"/>
    </location>
</feature>
<organism evidence="2 3">
    <name type="scientific">Arthrobacter echini</name>
    <dbReference type="NCBI Taxonomy" id="1529066"/>
    <lineage>
        <taxon>Bacteria</taxon>
        <taxon>Bacillati</taxon>
        <taxon>Actinomycetota</taxon>
        <taxon>Actinomycetes</taxon>
        <taxon>Micrococcales</taxon>
        <taxon>Micrococcaceae</taxon>
        <taxon>Arthrobacter</taxon>
    </lineage>
</organism>
<proteinExistence type="predicted"/>
<feature type="transmembrane region" description="Helical" evidence="1">
    <location>
        <begin position="103"/>
        <end position="121"/>
    </location>
</feature>
<name>A0A5D0XQ25_9MICC</name>
<dbReference type="Proteomes" id="UP000323410">
    <property type="component" value="Unassembled WGS sequence"/>
</dbReference>
<keyword evidence="1" id="KW-0472">Membrane</keyword>
<evidence type="ECO:0000313" key="3">
    <source>
        <dbReference type="Proteomes" id="UP000323410"/>
    </source>
</evidence>
<feature type="transmembrane region" description="Helical" evidence="1">
    <location>
        <begin position="246"/>
        <end position="263"/>
    </location>
</feature>
<feature type="transmembrane region" description="Helical" evidence="1">
    <location>
        <begin position="190"/>
        <end position="212"/>
    </location>
</feature>
<dbReference type="OrthoDB" id="3169698at2"/>
<feature type="transmembrane region" description="Helical" evidence="1">
    <location>
        <begin position="448"/>
        <end position="471"/>
    </location>
</feature>
<dbReference type="RefSeq" id="WP_148601503.1">
    <property type="nucleotide sequence ID" value="NZ_VSLD01000006.1"/>
</dbReference>
<evidence type="ECO:0000313" key="2">
    <source>
        <dbReference type="EMBL" id="TYC97931.1"/>
    </source>
</evidence>
<feature type="transmembrane region" description="Helical" evidence="1">
    <location>
        <begin position="38"/>
        <end position="57"/>
    </location>
</feature>
<keyword evidence="1" id="KW-0812">Transmembrane</keyword>
<feature type="transmembrane region" description="Helical" evidence="1">
    <location>
        <begin position="412"/>
        <end position="428"/>
    </location>
</feature>
<feature type="transmembrane region" description="Helical" evidence="1">
    <location>
        <begin position="299"/>
        <end position="319"/>
    </location>
</feature>
<feature type="transmembrane region" description="Helical" evidence="1">
    <location>
        <begin position="6"/>
        <end position="31"/>
    </location>
</feature>
<gene>
    <name evidence="2" type="ORF">FQ377_12020</name>
</gene>
<protein>
    <submittedName>
        <fullName evidence="2">Uncharacterized protein</fullName>
    </submittedName>
</protein>
<keyword evidence="3" id="KW-1185">Reference proteome</keyword>
<dbReference type="Pfam" id="PF20176">
    <property type="entry name" value="DUF6541"/>
    <property type="match status" value="1"/>
</dbReference>
<feature type="transmembrane region" description="Helical" evidence="1">
    <location>
        <begin position="275"/>
        <end position="293"/>
    </location>
</feature>
<dbReference type="InterPro" id="IPR046671">
    <property type="entry name" value="DUF6541"/>
</dbReference>
<evidence type="ECO:0000256" key="1">
    <source>
        <dbReference type="SAM" id="Phobius"/>
    </source>
</evidence>